<dbReference type="PANTHER" id="PTHR22911">
    <property type="entry name" value="ACYL-MALONYL CONDENSING ENZYME-RELATED"/>
    <property type="match status" value="1"/>
</dbReference>
<feature type="transmembrane region" description="Helical" evidence="1">
    <location>
        <begin position="215"/>
        <end position="231"/>
    </location>
</feature>
<sequence>MLNEDLGEPRDYLKLHFLVFVWGFTGAMGELIRLPAVEIVLFRSAIASVVLAWMVRRSWRVPTRRAFAMLATGCLIGAHWVLFFFAVKVANVSVCMVGIATVSLWTALLEPLMIRGRKLRRMDLIFGMGVIAAVAVIFQSELQYAGGFLIAITAALAAAVFSILNGRFAVTTPHRVISLYEMIGACVFCAACLPISALYLSEGQGLDLLPSPSDFAWLLVLAVVCTVYAYSEYVSLLKRLSVFTINFANNLEPVYGMILGAILFGDYQTLGVGFYVGATAIAFLVLAHTGMSRRKRLPIG</sequence>
<dbReference type="AlphaFoldDB" id="A0A0J1BAD8"/>
<feature type="transmembrane region" description="Helical" evidence="1">
    <location>
        <begin position="91"/>
        <end position="109"/>
    </location>
</feature>
<feature type="domain" description="EamA" evidence="2">
    <location>
        <begin position="147"/>
        <end position="273"/>
    </location>
</feature>
<dbReference type="Proteomes" id="UP000036367">
    <property type="component" value="Unassembled WGS sequence"/>
</dbReference>
<feature type="transmembrane region" description="Helical" evidence="1">
    <location>
        <begin position="270"/>
        <end position="287"/>
    </location>
</feature>
<dbReference type="InterPro" id="IPR037185">
    <property type="entry name" value="EmrE-like"/>
</dbReference>
<evidence type="ECO:0000313" key="4">
    <source>
        <dbReference type="Proteomes" id="UP000036367"/>
    </source>
</evidence>
<evidence type="ECO:0000259" key="2">
    <source>
        <dbReference type="Pfam" id="PF00892"/>
    </source>
</evidence>
<evidence type="ECO:0000256" key="1">
    <source>
        <dbReference type="SAM" id="Phobius"/>
    </source>
</evidence>
<feature type="transmembrane region" description="Helical" evidence="1">
    <location>
        <begin position="243"/>
        <end position="264"/>
    </location>
</feature>
<keyword evidence="1" id="KW-0472">Membrane</keyword>
<keyword evidence="4" id="KW-1185">Reference proteome</keyword>
<feature type="transmembrane region" description="Helical" evidence="1">
    <location>
        <begin position="121"/>
        <end position="138"/>
    </location>
</feature>
<dbReference type="Pfam" id="PF00892">
    <property type="entry name" value="EamA"/>
    <property type="match status" value="2"/>
</dbReference>
<dbReference type="SUPFAM" id="SSF103481">
    <property type="entry name" value="Multidrug resistance efflux transporter EmrE"/>
    <property type="match status" value="2"/>
</dbReference>
<dbReference type="PATRIC" id="fig|595434.4.peg.4516"/>
<keyword evidence="1" id="KW-0812">Transmembrane</keyword>
<organism evidence="3 4">
    <name type="scientific">Rhodopirellula islandica</name>
    <dbReference type="NCBI Taxonomy" id="595434"/>
    <lineage>
        <taxon>Bacteria</taxon>
        <taxon>Pseudomonadati</taxon>
        <taxon>Planctomycetota</taxon>
        <taxon>Planctomycetia</taxon>
        <taxon>Pirellulales</taxon>
        <taxon>Pirellulaceae</taxon>
        <taxon>Rhodopirellula</taxon>
    </lineage>
</organism>
<feature type="transmembrane region" description="Helical" evidence="1">
    <location>
        <begin position="67"/>
        <end position="85"/>
    </location>
</feature>
<dbReference type="InterPro" id="IPR000620">
    <property type="entry name" value="EamA_dom"/>
</dbReference>
<evidence type="ECO:0000313" key="3">
    <source>
        <dbReference type="EMBL" id="KLU03441.1"/>
    </source>
</evidence>
<feature type="transmembrane region" description="Helical" evidence="1">
    <location>
        <begin position="12"/>
        <end position="29"/>
    </location>
</feature>
<dbReference type="STRING" id="595434.RISK_004753"/>
<dbReference type="GO" id="GO:0016020">
    <property type="term" value="C:membrane"/>
    <property type="evidence" value="ECO:0007669"/>
    <property type="project" value="InterPro"/>
</dbReference>
<feature type="transmembrane region" description="Helical" evidence="1">
    <location>
        <begin position="176"/>
        <end position="200"/>
    </location>
</feature>
<protein>
    <recommendedName>
        <fullName evidence="2">EamA domain-containing protein</fullName>
    </recommendedName>
</protein>
<comment type="caution">
    <text evidence="3">The sequence shown here is derived from an EMBL/GenBank/DDBJ whole genome shotgun (WGS) entry which is preliminary data.</text>
</comment>
<dbReference type="EMBL" id="LECT01000038">
    <property type="protein sequence ID" value="KLU03441.1"/>
    <property type="molecule type" value="Genomic_DNA"/>
</dbReference>
<name>A0A0J1BAD8_RHOIS</name>
<gene>
    <name evidence="3" type="ORF">RISK_004753</name>
</gene>
<accession>A0A0J1BAD8</accession>
<feature type="transmembrane region" description="Helical" evidence="1">
    <location>
        <begin position="144"/>
        <end position="164"/>
    </location>
</feature>
<feature type="domain" description="EamA" evidence="2">
    <location>
        <begin position="18"/>
        <end position="138"/>
    </location>
</feature>
<dbReference type="PANTHER" id="PTHR22911:SF79">
    <property type="entry name" value="MOBA-LIKE NTP TRANSFERASE DOMAIN-CONTAINING PROTEIN"/>
    <property type="match status" value="1"/>
</dbReference>
<reference evidence="3" key="1">
    <citation type="submission" date="2015-05" db="EMBL/GenBank/DDBJ databases">
        <title>Permanent draft genome of Rhodopirellula islandicus K833.</title>
        <authorList>
            <person name="Kizina J."/>
            <person name="Richter M."/>
            <person name="Glockner F.O."/>
            <person name="Harder J."/>
        </authorList>
    </citation>
    <scope>NUCLEOTIDE SEQUENCE [LARGE SCALE GENOMIC DNA]</scope>
    <source>
        <strain evidence="3">K833</strain>
    </source>
</reference>
<keyword evidence="1" id="KW-1133">Transmembrane helix</keyword>
<proteinExistence type="predicted"/>